<dbReference type="GO" id="GO:0035556">
    <property type="term" value="P:intracellular signal transduction"/>
    <property type="evidence" value="ECO:0007669"/>
    <property type="project" value="InterPro"/>
</dbReference>
<dbReference type="PANTHER" id="PTHR43081:SF1">
    <property type="entry name" value="ADENYLATE CYCLASE, TERMINAL-DIFFERENTIATION SPECIFIC"/>
    <property type="match status" value="1"/>
</dbReference>
<feature type="domain" description="FHA" evidence="1">
    <location>
        <begin position="234"/>
        <end position="282"/>
    </location>
</feature>
<dbReference type="Pfam" id="PF00211">
    <property type="entry name" value="Guanylate_cyc"/>
    <property type="match status" value="1"/>
</dbReference>
<dbReference type="PROSITE" id="PS50125">
    <property type="entry name" value="GUANYLATE_CYCLASE_2"/>
    <property type="match status" value="1"/>
</dbReference>
<dbReference type="CDD" id="cd00060">
    <property type="entry name" value="FHA"/>
    <property type="match status" value="1"/>
</dbReference>
<evidence type="ECO:0000313" key="3">
    <source>
        <dbReference type="EMBL" id="QTD47162.1"/>
    </source>
</evidence>
<proteinExistence type="predicted"/>
<reference evidence="3" key="1">
    <citation type="submission" date="2021-03" db="EMBL/GenBank/DDBJ databases">
        <title>Ottowia sp. 27C isolated from the cloaca of a Giant Asian pond turtle (Heosemys grandis).</title>
        <authorList>
            <person name="Spergser J."/>
            <person name="Busse H.-J."/>
        </authorList>
    </citation>
    <scope>NUCLEOTIDE SEQUENCE</scope>
    <source>
        <strain evidence="3">27C</strain>
    </source>
</reference>
<dbReference type="SUPFAM" id="SSF49879">
    <property type="entry name" value="SMAD/FHA domain"/>
    <property type="match status" value="1"/>
</dbReference>
<keyword evidence="4" id="KW-1185">Reference proteome</keyword>
<dbReference type="Gene3D" id="2.60.200.20">
    <property type="match status" value="1"/>
</dbReference>
<dbReference type="KEGG" id="otd:J1M35_09990"/>
<dbReference type="Pfam" id="PF00498">
    <property type="entry name" value="FHA"/>
    <property type="match status" value="1"/>
</dbReference>
<protein>
    <submittedName>
        <fullName evidence="3">Adenylate/guanylate cyclase domain-containing protein</fullName>
    </submittedName>
</protein>
<dbReference type="GO" id="GO:0004016">
    <property type="term" value="F:adenylate cyclase activity"/>
    <property type="evidence" value="ECO:0007669"/>
    <property type="project" value="UniProtKB-ARBA"/>
</dbReference>
<dbReference type="PROSITE" id="PS50006">
    <property type="entry name" value="FHA_DOMAIN"/>
    <property type="match status" value="1"/>
</dbReference>
<feature type="domain" description="Guanylate cyclase" evidence="2">
    <location>
        <begin position="6"/>
        <end position="121"/>
    </location>
</feature>
<dbReference type="SUPFAM" id="SSF55073">
    <property type="entry name" value="Nucleotide cyclase"/>
    <property type="match status" value="1"/>
</dbReference>
<dbReference type="GO" id="GO:0009190">
    <property type="term" value="P:cyclic nucleotide biosynthetic process"/>
    <property type="evidence" value="ECO:0007669"/>
    <property type="project" value="InterPro"/>
</dbReference>
<dbReference type="InterPro" id="IPR008984">
    <property type="entry name" value="SMAD_FHA_dom_sf"/>
</dbReference>
<organism evidence="3 4">
    <name type="scientific">Ottowia testudinis</name>
    <dbReference type="NCBI Taxonomy" id="2816950"/>
    <lineage>
        <taxon>Bacteria</taxon>
        <taxon>Pseudomonadati</taxon>
        <taxon>Pseudomonadota</taxon>
        <taxon>Betaproteobacteria</taxon>
        <taxon>Burkholderiales</taxon>
        <taxon>Comamonadaceae</taxon>
        <taxon>Ottowia</taxon>
    </lineage>
</organism>
<dbReference type="SMART" id="SM00240">
    <property type="entry name" value="FHA"/>
    <property type="match status" value="1"/>
</dbReference>
<dbReference type="InterPro" id="IPR029787">
    <property type="entry name" value="Nucleotide_cyclase"/>
</dbReference>
<dbReference type="Proteomes" id="UP000663903">
    <property type="component" value="Chromosome"/>
</dbReference>
<sequence length="343" mass="37077">MDSPVTMVFIDLAGSTAAYAALGNAPVADVIAKVTQWIGRVCEAHHGRTVKFLGDGVLAQFQRGDDAVEAAVFMQQNHSERLEKWPQPLRMGLKIGMARGGVVQMADDVYGDPVNLAARLSDMAGTQTIWADESVIAELRHRRDAHSHDQPHAGGERVAAETARYRSLGMMRVRGLSEPHSVFQIEWSEEVSTDLMTVRGALHDLEIESGMVGGSIALAWLGKSRVFAADDLPIVIGRIPDSSFVVSDQRVSRHHARIEVINGAFVLSDLSSFGTWVRFTENPASEVQLRRNQCVLHSTGEIALGASFSDFSAAVVAFSVGAAGPGAESRLSTRELFGDSQRA</sequence>
<dbReference type="InterPro" id="IPR001054">
    <property type="entry name" value="A/G_cyclase"/>
</dbReference>
<name>A0A975H7K7_9BURK</name>
<gene>
    <name evidence="3" type="ORF">J1M35_09990</name>
</gene>
<dbReference type="InterPro" id="IPR050697">
    <property type="entry name" value="Adenylyl/Guanylyl_Cyclase_3/4"/>
</dbReference>
<dbReference type="AlphaFoldDB" id="A0A975H7K7"/>
<dbReference type="CDD" id="cd07302">
    <property type="entry name" value="CHD"/>
    <property type="match status" value="1"/>
</dbReference>
<evidence type="ECO:0000259" key="1">
    <source>
        <dbReference type="PROSITE" id="PS50006"/>
    </source>
</evidence>
<evidence type="ECO:0000313" key="4">
    <source>
        <dbReference type="Proteomes" id="UP000663903"/>
    </source>
</evidence>
<dbReference type="PANTHER" id="PTHR43081">
    <property type="entry name" value="ADENYLATE CYCLASE, TERMINAL-DIFFERENTIATION SPECIFIC-RELATED"/>
    <property type="match status" value="1"/>
</dbReference>
<accession>A0A975H7K7</accession>
<dbReference type="Gene3D" id="3.30.70.1230">
    <property type="entry name" value="Nucleotide cyclase"/>
    <property type="match status" value="1"/>
</dbReference>
<dbReference type="EMBL" id="CP071796">
    <property type="protein sequence ID" value="QTD47162.1"/>
    <property type="molecule type" value="Genomic_DNA"/>
</dbReference>
<dbReference type="InterPro" id="IPR000253">
    <property type="entry name" value="FHA_dom"/>
</dbReference>
<evidence type="ECO:0000259" key="2">
    <source>
        <dbReference type="PROSITE" id="PS50125"/>
    </source>
</evidence>